<keyword evidence="9 11" id="KW-0456">Lyase</keyword>
<gene>
    <name evidence="11 13" type="primary">trpB</name>
    <name evidence="13" type="ORF">NB640_03895</name>
</gene>
<keyword evidence="8 11" id="KW-0057">Aromatic amino acid biosynthesis</keyword>
<dbReference type="Proteomes" id="UP001156215">
    <property type="component" value="Chromosome"/>
</dbReference>
<dbReference type="InterPro" id="IPR023026">
    <property type="entry name" value="Trp_synth_beta/beta-like"/>
</dbReference>
<dbReference type="InterPro" id="IPR001926">
    <property type="entry name" value="TrpB-like_PALP"/>
</dbReference>
<evidence type="ECO:0000256" key="2">
    <source>
        <dbReference type="ARBA" id="ARBA00004733"/>
    </source>
</evidence>
<evidence type="ECO:0000256" key="7">
    <source>
        <dbReference type="ARBA" id="ARBA00022898"/>
    </source>
</evidence>
<keyword evidence="14" id="KW-1185">Reference proteome</keyword>
<comment type="catalytic activity">
    <reaction evidence="10 11">
        <text>(1S,2R)-1-C-(indol-3-yl)glycerol 3-phosphate + L-serine = D-glyceraldehyde 3-phosphate + L-tryptophan + H2O</text>
        <dbReference type="Rhea" id="RHEA:10532"/>
        <dbReference type="ChEBI" id="CHEBI:15377"/>
        <dbReference type="ChEBI" id="CHEBI:33384"/>
        <dbReference type="ChEBI" id="CHEBI:57912"/>
        <dbReference type="ChEBI" id="CHEBI:58866"/>
        <dbReference type="ChEBI" id="CHEBI:59776"/>
        <dbReference type="EC" id="4.2.1.20"/>
    </reaction>
</comment>
<dbReference type="PROSITE" id="PS00168">
    <property type="entry name" value="TRP_SYNTHASE_BETA"/>
    <property type="match status" value="1"/>
</dbReference>
<comment type="subunit">
    <text evidence="4 11">Tetramer of two alpha and two beta chains.</text>
</comment>
<dbReference type="KEGG" id="ovb:NB640_03895"/>
<dbReference type="GO" id="GO:0004834">
    <property type="term" value="F:tryptophan synthase activity"/>
    <property type="evidence" value="ECO:0007669"/>
    <property type="project" value="UniProtKB-UniRule"/>
</dbReference>
<accession>A0A9E9P472</accession>
<comment type="cofactor">
    <cofactor evidence="1 11">
        <name>pyridoxal 5'-phosphate</name>
        <dbReference type="ChEBI" id="CHEBI:597326"/>
    </cofactor>
</comment>
<keyword evidence="6 11" id="KW-0822">Tryptophan biosynthesis</keyword>
<comment type="pathway">
    <text evidence="2 11">Amino-acid biosynthesis; L-tryptophan biosynthesis; L-tryptophan from chorismate: step 5/5.</text>
</comment>
<dbReference type="AlphaFoldDB" id="A0A9E9P472"/>
<dbReference type="InterPro" id="IPR006653">
    <property type="entry name" value="Trp_synth_b_CS"/>
</dbReference>
<evidence type="ECO:0000256" key="5">
    <source>
        <dbReference type="ARBA" id="ARBA00022605"/>
    </source>
</evidence>
<dbReference type="EMBL" id="CP098242">
    <property type="protein sequence ID" value="WAW10798.1"/>
    <property type="molecule type" value="Genomic_DNA"/>
</dbReference>
<dbReference type="Pfam" id="PF00291">
    <property type="entry name" value="PALP"/>
    <property type="match status" value="1"/>
</dbReference>
<evidence type="ECO:0000256" key="1">
    <source>
        <dbReference type="ARBA" id="ARBA00001933"/>
    </source>
</evidence>
<dbReference type="PANTHER" id="PTHR48077:SF3">
    <property type="entry name" value="TRYPTOPHAN SYNTHASE"/>
    <property type="match status" value="1"/>
</dbReference>
<dbReference type="RefSeq" id="WP_269309859.1">
    <property type="nucleotide sequence ID" value="NZ_CP098242.1"/>
</dbReference>
<dbReference type="HAMAP" id="MF_00133">
    <property type="entry name" value="Trp_synth_beta"/>
    <property type="match status" value="1"/>
</dbReference>
<dbReference type="PANTHER" id="PTHR48077">
    <property type="entry name" value="TRYPTOPHAN SYNTHASE-RELATED"/>
    <property type="match status" value="1"/>
</dbReference>
<evidence type="ECO:0000259" key="12">
    <source>
        <dbReference type="Pfam" id="PF00291"/>
    </source>
</evidence>
<feature type="domain" description="Tryptophan synthase beta chain-like PALP" evidence="12">
    <location>
        <begin position="73"/>
        <end position="397"/>
    </location>
</feature>
<comment type="function">
    <text evidence="11">The beta subunit is responsible for the synthesis of L-tryptophan from indole and L-serine.</text>
</comment>
<evidence type="ECO:0000256" key="9">
    <source>
        <dbReference type="ARBA" id="ARBA00023239"/>
    </source>
</evidence>
<dbReference type="InterPro" id="IPR036052">
    <property type="entry name" value="TrpB-like_PALP_sf"/>
</dbReference>
<comment type="similarity">
    <text evidence="3 11">Belongs to the TrpB family.</text>
</comment>
<name>A0A9E9P472_9BURK</name>
<evidence type="ECO:0000313" key="13">
    <source>
        <dbReference type="EMBL" id="WAW10798.1"/>
    </source>
</evidence>
<reference evidence="13" key="1">
    <citation type="journal article" date="2022" name="Front. Microbiol.">
        <title>New perspectives on an old grouping: The genomic and phenotypic variability of Oxalobacter formigenes and the implications for calcium oxalate stone prevention.</title>
        <authorList>
            <person name="Chmiel J.A."/>
            <person name="Carr C."/>
            <person name="Stuivenberg G.A."/>
            <person name="Venema R."/>
            <person name="Chanyi R.M."/>
            <person name="Al K.F."/>
            <person name="Giguere D."/>
            <person name="Say H."/>
            <person name="Akouris P.P."/>
            <person name="Dominguez Romero S.A."/>
            <person name="Kwong A."/>
            <person name="Tai V."/>
            <person name="Koval S.F."/>
            <person name="Razvi H."/>
            <person name="Bjazevic J."/>
            <person name="Burton J.P."/>
        </authorList>
    </citation>
    <scope>NUCLEOTIDE SEQUENCE</scope>
    <source>
        <strain evidence="13">WoOx3</strain>
    </source>
</reference>
<feature type="modified residue" description="N6-(pyridoxal phosphate)lysine" evidence="11">
    <location>
        <position position="107"/>
    </location>
</feature>
<dbReference type="CDD" id="cd06446">
    <property type="entry name" value="Trp-synth_B"/>
    <property type="match status" value="1"/>
</dbReference>
<dbReference type="FunFam" id="3.40.50.1100:FF:000004">
    <property type="entry name" value="Tryptophan synthase beta chain"/>
    <property type="match status" value="1"/>
</dbReference>
<evidence type="ECO:0000256" key="4">
    <source>
        <dbReference type="ARBA" id="ARBA00011270"/>
    </source>
</evidence>
<dbReference type="FunFam" id="3.40.50.1100:FF:000001">
    <property type="entry name" value="Tryptophan synthase beta chain"/>
    <property type="match status" value="1"/>
</dbReference>
<evidence type="ECO:0000256" key="3">
    <source>
        <dbReference type="ARBA" id="ARBA00009982"/>
    </source>
</evidence>
<dbReference type="SUPFAM" id="SSF53686">
    <property type="entry name" value="Tryptophan synthase beta subunit-like PLP-dependent enzymes"/>
    <property type="match status" value="1"/>
</dbReference>
<dbReference type="GO" id="GO:0005737">
    <property type="term" value="C:cytoplasm"/>
    <property type="evidence" value="ECO:0007669"/>
    <property type="project" value="TreeGrafter"/>
</dbReference>
<keyword evidence="7 11" id="KW-0663">Pyridoxal phosphate</keyword>
<sequence>MKNSLSKPDSRPLHRNDGYSLPDACGHFGIYGGIFVSETLIYALDELASAYERFRNDPAFMAEFRHELKHYVGRPSPIYHAERWSDMLGGAQVYLKREDLNHTGAHKINNVIGQALMAKHMGKKRIIAETGAGQHGVATATICARFGMECIVYMGSEDVKRQAQNVYRMKLLGATVVPVESGSKTLKDALNEAMRDWVTNVETTFYIIGTVAGPHPYPMLVRDFQTVIGEECLIQMPEMTGRQPDHIVACVGGGSNAMGIFYPYIGHPDVTLIGVEAAGEGIETGRHAAPLAVGRPGVLHGNRTYLLQDDDGQIIEAHSVSAGLDYPGIGPEHAWLKDSGQAQYVSVTDEEAVKAFHDCCRIEGIIPALESSHALAHAVRMAPALGRDKTILVNLSGRGDKDMHTVAQRAGIQW</sequence>
<evidence type="ECO:0000256" key="11">
    <source>
        <dbReference type="HAMAP-Rule" id="MF_00133"/>
    </source>
</evidence>
<dbReference type="NCBIfam" id="TIGR00263">
    <property type="entry name" value="trpB"/>
    <property type="match status" value="1"/>
</dbReference>
<protein>
    <recommendedName>
        <fullName evidence="11">Tryptophan synthase beta chain</fullName>
        <ecNumber evidence="11">4.2.1.20</ecNumber>
    </recommendedName>
</protein>
<keyword evidence="5 11" id="KW-0028">Amino-acid biosynthesis</keyword>
<organism evidence="13 14">
    <name type="scientific">Oxalobacter vibrioformis</name>
    <dbReference type="NCBI Taxonomy" id="933080"/>
    <lineage>
        <taxon>Bacteria</taxon>
        <taxon>Pseudomonadati</taxon>
        <taxon>Pseudomonadota</taxon>
        <taxon>Betaproteobacteria</taxon>
        <taxon>Burkholderiales</taxon>
        <taxon>Oxalobacteraceae</taxon>
        <taxon>Oxalobacter</taxon>
    </lineage>
</organism>
<proteinExistence type="inferred from homology"/>
<dbReference type="PIRSF" id="PIRSF001413">
    <property type="entry name" value="Trp_syn_beta"/>
    <property type="match status" value="1"/>
</dbReference>
<evidence type="ECO:0000256" key="8">
    <source>
        <dbReference type="ARBA" id="ARBA00023141"/>
    </source>
</evidence>
<dbReference type="EC" id="4.2.1.20" evidence="11"/>
<evidence type="ECO:0000256" key="10">
    <source>
        <dbReference type="ARBA" id="ARBA00049047"/>
    </source>
</evidence>
<dbReference type="InterPro" id="IPR006654">
    <property type="entry name" value="Trp_synth_beta"/>
</dbReference>
<evidence type="ECO:0000313" key="14">
    <source>
        <dbReference type="Proteomes" id="UP001156215"/>
    </source>
</evidence>
<evidence type="ECO:0000256" key="6">
    <source>
        <dbReference type="ARBA" id="ARBA00022822"/>
    </source>
</evidence>
<dbReference type="Gene3D" id="3.40.50.1100">
    <property type="match status" value="2"/>
</dbReference>